<evidence type="ECO:0000313" key="1">
    <source>
        <dbReference type="EMBL" id="GIY84457.1"/>
    </source>
</evidence>
<gene>
    <name evidence="1" type="ORF">CEXT_271151</name>
</gene>
<protein>
    <submittedName>
        <fullName evidence="1">Uncharacterized protein</fullName>
    </submittedName>
</protein>
<dbReference type="EMBL" id="BPLR01016515">
    <property type="protein sequence ID" value="GIY84457.1"/>
    <property type="molecule type" value="Genomic_DNA"/>
</dbReference>
<keyword evidence="2" id="KW-1185">Reference proteome</keyword>
<organism evidence="1 2">
    <name type="scientific">Caerostris extrusa</name>
    <name type="common">Bark spider</name>
    <name type="synonym">Caerostris bankana</name>
    <dbReference type="NCBI Taxonomy" id="172846"/>
    <lineage>
        <taxon>Eukaryota</taxon>
        <taxon>Metazoa</taxon>
        <taxon>Ecdysozoa</taxon>
        <taxon>Arthropoda</taxon>
        <taxon>Chelicerata</taxon>
        <taxon>Arachnida</taxon>
        <taxon>Araneae</taxon>
        <taxon>Araneomorphae</taxon>
        <taxon>Entelegynae</taxon>
        <taxon>Araneoidea</taxon>
        <taxon>Araneidae</taxon>
        <taxon>Caerostris</taxon>
    </lineage>
</organism>
<comment type="caution">
    <text evidence="1">The sequence shown here is derived from an EMBL/GenBank/DDBJ whole genome shotgun (WGS) entry which is preliminary data.</text>
</comment>
<evidence type="ECO:0000313" key="2">
    <source>
        <dbReference type="Proteomes" id="UP001054945"/>
    </source>
</evidence>
<reference evidence="1 2" key="1">
    <citation type="submission" date="2021-06" db="EMBL/GenBank/DDBJ databases">
        <title>Caerostris extrusa draft genome.</title>
        <authorList>
            <person name="Kono N."/>
            <person name="Arakawa K."/>
        </authorList>
    </citation>
    <scope>NUCLEOTIDE SEQUENCE [LARGE SCALE GENOMIC DNA]</scope>
</reference>
<sequence length="90" mass="9676">MGYLIASNVVVEQCLQSVSEYNEHKCSSLIYSSVQNLRKMGHLIASNVVVEQRLQSVKPEEGNGGGTSELQGLQSISSAALLPCCHIEPS</sequence>
<dbReference type="Proteomes" id="UP001054945">
    <property type="component" value="Unassembled WGS sequence"/>
</dbReference>
<name>A0AAV4WNQ1_CAEEX</name>
<accession>A0AAV4WNQ1</accession>
<dbReference type="AlphaFoldDB" id="A0AAV4WNQ1"/>
<proteinExistence type="predicted"/>